<proteinExistence type="inferred from homology"/>
<name>A2SUA7_METLZ</name>
<dbReference type="Pfam" id="PF08617">
    <property type="entry name" value="CGI-121"/>
    <property type="match status" value="1"/>
</dbReference>
<dbReference type="NCBIfam" id="NF011465">
    <property type="entry name" value="PRK14886.1-1"/>
    <property type="match status" value="1"/>
</dbReference>
<protein>
    <recommendedName>
        <fullName evidence="4">KEOPS complex Cgi121-like subunit</fullName>
    </recommendedName>
</protein>
<gene>
    <name evidence="2" type="ordered locus">Mlab_1752</name>
</gene>
<evidence type="ECO:0000256" key="1">
    <source>
        <dbReference type="ARBA" id="ARBA00005546"/>
    </source>
</evidence>
<evidence type="ECO:0000313" key="2">
    <source>
        <dbReference type="EMBL" id="ABN07913.1"/>
    </source>
</evidence>
<dbReference type="PIRSF" id="PIRSF022062">
    <property type="entry name" value="UCP022062"/>
    <property type="match status" value="1"/>
</dbReference>
<dbReference type="GeneID" id="4794454"/>
<accession>A2SUA7</accession>
<dbReference type="Proteomes" id="UP000000365">
    <property type="component" value="Chromosome"/>
</dbReference>
<comment type="similarity">
    <text evidence="1">Belongs to the CGI121/TPRKB family.</text>
</comment>
<dbReference type="InterPro" id="IPR036504">
    <property type="entry name" value="CGI121/TPRKB_sf"/>
</dbReference>
<dbReference type="EMBL" id="CP000559">
    <property type="protein sequence ID" value="ABN07913.1"/>
    <property type="molecule type" value="Genomic_DNA"/>
</dbReference>
<dbReference type="Gene3D" id="3.30.2380.10">
    <property type="entry name" value="CGI121/TPRKB"/>
    <property type="match status" value="1"/>
</dbReference>
<dbReference type="STRING" id="410358.Mlab_1752"/>
<dbReference type="AlphaFoldDB" id="A2SUA7"/>
<dbReference type="OrthoDB" id="69587at2157"/>
<dbReference type="SUPFAM" id="SSF143870">
    <property type="entry name" value="PF0523-like"/>
    <property type="match status" value="1"/>
</dbReference>
<dbReference type="RefSeq" id="WP_011834116.1">
    <property type="nucleotide sequence ID" value="NC_008942.1"/>
</dbReference>
<evidence type="ECO:0000313" key="3">
    <source>
        <dbReference type="Proteomes" id="UP000000365"/>
    </source>
</evidence>
<dbReference type="eggNOG" id="arCOG02197">
    <property type="taxonomic scope" value="Archaea"/>
</dbReference>
<dbReference type="KEGG" id="mla:Mlab_1752"/>
<organism evidence="2 3">
    <name type="scientific">Methanocorpusculum labreanum (strain ATCC 43576 / DSM 4855 / Z)</name>
    <dbReference type="NCBI Taxonomy" id="410358"/>
    <lineage>
        <taxon>Archaea</taxon>
        <taxon>Methanobacteriati</taxon>
        <taxon>Methanobacteriota</taxon>
        <taxon>Stenosarchaea group</taxon>
        <taxon>Methanomicrobia</taxon>
        <taxon>Methanomicrobiales</taxon>
        <taxon>Methanocorpusculaceae</taxon>
        <taxon>Methanocorpusculum</taxon>
    </lineage>
</organism>
<dbReference type="InterPro" id="IPR013926">
    <property type="entry name" value="CGI121/TPRKB"/>
</dbReference>
<sequence>MTMKIFSGKLDVESVAGTLKTINGIGKDTGSTIVLFDAAKIAGKPHIESAVMHAERSFAEGKNIARTLSMEILLYASGQRQCSLAPRFGLQAGQNQVYVLILDGDAGRAEEEIRELIEESNEVTADTKTLMREFSITEEEIGVVGEDRIGELVIERVAMLDAWR</sequence>
<evidence type="ECO:0008006" key="4">
    <source>
        <dbReference type="Google" id="ProtNLM"/>
    </source>
</evidence>
<keyword evidence="3" id="KW-1185">Reference proteome</keyword>
<dbReference type="HOGENOM" id="CLU_103619_1_0_2"/>
<reference evidence="2 3" key="1">
    <citation type="journal article" date="2009" name="Stand. Genomic Sci.">
        <title>Complete genome sequence of Methanocorpusculum labreanum type strain Z.</title>
        <authorList>
            <person name="Anderson I.J."/>
            <person name="Sieprawska-Lupa M."/>
            <person name="Goltsman E."/>
            <person name="Lapidus A."/>
            <person name="Copeland A."/>
            <person name="Glavina Del Rio T."/>
            <person name="Tice H."/>
            <person name="Dalin E."/>
            <person name="Barry K."/>
            <person name="Pitluck S."/>
            <person name="Hauser L."/>
            <person name="Land M."/>
            <person name="Lucas S."/>
            <person name="Richardson P."/>
            <person name="Whitman W.B."/>
            <person name="Kyrpides N.C."/>
        </authorList>
    </citation>
    <scope>NUCLEOTIDE SEQUENCE [LARGE SCALE GENOMIC DNA]</scope>
    <source>
        <strain evidence="3">ATCC 43576 / DSM 4855 / Z</strain>
    </source>
</reference>
<dbReference type="InterPro" id="IPR016799">
    <property type="entry name" value="UCP022062"/>
</dbReference>